<dbReference type="STRING" id="1123010.SAMN02745724_02890"/>
<name>A0A1I1MYX5_9GAMM</name>
<dbReference type="CDD" id="cd02440">
    <property type="entry name" value="AdoMet_MTases"/>
    <property type="match status" value="1"/>
</dbReference>
<reference evidence="1 2" key="1">
    <citation type="submission" date="2016-10" db="EMBL/GenBank/DDBJ databases">
        <authorList>
            <person name="de Groot N.N."/>
        </authorList>
    </citation>
    <scope>NUCLEOTIDE SEQUENCE [LARGE SCALE GENOMIC DNA]</scope>
    <source>
        <strain evidence="1 2">DSM 6059</strain>
    </source>
</reference>
<dbReference type="SUPFAM" id="SSF53335">
    <property type="entry name" value="S-adenosyl-L-methionine-dependent methyltransferases"/>
    <property type="match status" value="1"/>
</dbReference>
<dbReference type="Gene3D" id="3.40.50.150">
    <property type="entry name" value="Vaccinia Virus protein VP39"/>
    <property type="match status" value="1"/>
</dbReference>
<dbReference type="RefSeq" id="WP_091985296.1">
    <property type="nucleotide sequence ID" value="NZ_FOLO01000022.1"/>
</dbReference>
<evidence type="ECO:0000313" key="1">
    <source>
        <dbReference type="EMBL" id="SFC90587.1"/>
    </source>
</evidence>
<sequence>MQKPFSQACENNKQPIVEILQHTFSGCKTILEVGSGTGQHAVHFAEMLPQLSWQTSDLEENHPGINLWLDESSAKNLLRPLTLDFSKPWPLTLVDGIFTANTLHIVSFPLVEAFFKGVGRHLNPHGILCLYGPFKYNHQFTSPSNAQFDLWLKNIESSRGIRDIEKVIALANNEGLVLTKDFDMPANNQLLVFKRQ</sequence>
<dbReference type="PANTHER" id="PTHR20974">
    <property type="entry name" value="UPF0585 PROTEIN CG18661"/>
    <property type="match status" value="1"/>
</dbReference>
<protein>
    <recommendedName>
        <fullName evidence="3">Methylase</fullName>
    </recommendedName>
</protein>
<dbReference type="OrthoDB" id="5563826at2"/>
<dbReference type="AlphaFoldDB" id="A0A1I1MYX5"/>
<keyword evidence="2" id="KW-1185">Reference proteome</keyword>
<dbReference type="Pfam" id="PF06080">
    <property type="entry name" value="DUF938"/>
    <property type="match status" value="1"/>
</dbReference>
<organism evidence="1 2">
    <name type="scientific">Pseudoalteromonas denitrificans DSM 6059</name>
    <dbReference type="NCBI Taxonomy" id="1123010"/>
    <lineage>
        <taxon>Bacteria</taxon>
        <taxon>Pseudomonadati</taxon>
        <taxon>Pseudomonadota</taxon>
        <taxon>Gammaproteobacteria</taxon>
        <taxon>Alteromonadales</taxon>
        <taxon>Pseudoalteromonadaceae</taxon>
        <taxon>Pseudoalteromonas</taxon>
    </lineage>
</organism>
<dbReference type="Proteomes" id="UP000198862">
    <property type="component" value="Unassembled WGS sequence"/>
</dbReference>
<dbReference type="InterPro" id="IPR010342">
    <property type="entry name" value="DUF938"/>
</dbReference>
<dbReference type="PANTHER" id="PTHR20974:SF0">
    <property type="entry name" value="UPF0585 PROTEIN CG18661"/>
    <property type="match status" value="1"/>
</dbReference>
<evidence type="ECO:0008006" key="3">
    <source>
        <dbReference type="Google" id="ProtNLM"/>
    </source>
</evidence>
<gene>
    <name evidence="1" type="ORF">SAMN02745724_02890</name>
</gene>
<evidence type="ECO:0000313" key="2">
    <source>
        <dbReference type="Proteomes" id="UP000198862"/>
    </source>
</evidence>
<dbReference type="EMBL" id="FOLO01000022">
    <property type="protein sequence ID" value="SFC90587.1"/>
    <property type="molecule type" value="Genomic_DNA"/>
</dbReference>
<accession>A0A1I1MYX5</accession>
<dbReference type="InterPro" id="IPR029063">
    <property type="entry name" value="SAM-dependent_MTases_sf"/>
</dbReference>
<proteinExistence type="predicted"/>